<comment type="caution">
    <text evidence="3">The sequence shown here is derived from an EMBL/GenBank/DDBJ whole genome shotgun (WGS) entry which is preliminary data.</text>
</comment>
<keyword evidence="1" id="KW-0677">Repeat</keyword>
<dbReference type="OrthoDB" id="2019753at2759"/>
<evidence type="ECO:0000313" key="3">
    <source>
        <dbReference type="EMBL" id="PON35439.1"/>
    </source>
</evidence>
<protein>
    <submittedName>
        <fullName evidence="3">Pentatricopeptide repeat</fullName>
    </submittedName>
</protein>
<organism evidence="3 4">
    <name type="scientific">Parasponia andersonii</name>
    <name type="common">Sponia andersonii</name>
    <dbReference type="NCBI Taxonomy" id="3476"/>
    <lineage>
        <taxon>Eukaryota</taxon>
        <taxon>Viridiplantae</taxon>
        <taxon>Streptophyta</taxon>
        <taxon>Embryophyta</taxon>
        <taxon>Tracheophyta</taxon>
        <taxon>Spermatophyta</taxon>
        <taxon>Magnoliopsida</taxon>
        <taxon>eudicotyledons</taxon>
        <taxon>Gunneridae</taxon>
        <taxon>Pentapetalae</taxon>
        <taxon>rosids</taxon>
        <taxon>fabids</taxon>
        <taxon>Rosales</taxon>
        <taxon>Cannabaceae</taxon>
        <taxon>Parasponia</taxon>
    </lineage>
</organism>
<dbReference type="AlphaFoldDB" id="A0A2P5AFX8"/>
<dbReference type="PANTHER" id="PTHR47880:SF1">
    <property type="entry name" value="OS05G0353300 PROTEIN"/>
    <property type="match status" value="1"/>
</dbReference>
<keyword evidence="4" id="KW-1185">Reference proteome</keyword>
<proteinExistence type="predicted"/>
<evidence type="ECO:0000256" key="2">
    <source>
        <dbReference type="PROSITE-ProRule" id="PRU00708"/>
    </source>
</evidence>
<reference evidence="4" key="1">
    <citation type="submission" date="2016-06" db="EMBL/GenBank/DDBJ databases">
        <title>Parallel loss of symbiosis genes in relatives of nitrogen-fixing non-legume Parasponia.</title>
        <authorList>
            <person name="Van Velzen R."/>
            <person name="Holmer R."/>
            <person name="Bu F."/>
            <person name="Rutten L."/>
            <person name="Van Zeijl A."/>
            <person name="Liu W."/>
            <person name="Santuari L."/>
            <person name="Cao Q."/>
            <person name="Sharma T."/>
            <person name="Shen D."/>
            <person name="Roswanjaya Y."/>
            <person name="Wardhani T."/>
            <person name="Kalhor M.S."/>
            <person name="Jansen J."/>
            <person name="Van den Hoogen J."/>
            <person name="Gungor B."/>
            <person name="Hartog M."/>
            <person name="Hontelez J."/>
            <person name="Verver J."/>
            <person name="Yang W.-C."/>
            <person name="Schijlen E."/>
            <person name="Repin R."/>
            <person name="Schilthuizen M."/>
            <person name="Schranz E."/>
            <person name="Heidstra R."/>
            <person name="Miyata K."/>
            <person name="Fedorova E."/>
            <person name="Kohlen W."/>
            <person name="Bisseling T."/>
            <person name="Smit S."/>
            <person name="Geurts R."/>
        </authorList>
    </citation>
    <scope>NUCLEOTIDE SEQUENCE [LARGE SCALE GENOMIC DNA]</scope>
    <source>
        <strain evidence="4">cv. WU1-14</strain>
    </source>
</reference>
<dbReference type="InterPro" id="IPR011990">
    <property type="entry name" value="TPR-like_helical_dom_sf"/>
</dbReference>
<dbReference type="PROSITE" id="PS51375">
    <property type="entry name" value="PPR"/>
    <property type="match status" value="1"/>
</dbReference>
<gene>
    <name evidence="3" type="ORF">PanWU01x14_336330</name>
</gene>
<evidence type="ECO:0000256" key="1">
    <source>
        <dbReference type="ARBA" id="ARBA00022737"/>
    </source>
</evidence>
<dbReference type="EMBL" id="JXTB01000612">
    <property type="protein sequence ID" value="PON35439.1"/>
    <property type="molecule type" value="Genomic_DNA"/>
</dbReference>
<dbReference type="PANTHER" id="PTHR47880">
    <property type="entry name" value="OS05G0353300 PROTEIN"/>
    <property type="match status" value="1"/>
</dbReference>
<sequence length="513" mass="58304">MMASAQGFTPLTELGISSSPCISLRRNRSFGYQVRKSFWGRTCCASSRVCSIICCKQQNPGFVVVKPSKFREFRLFKSVELDQFLTSDDEEEMGEGFFEAIEELERMRREPSDVLEEMNDRLSARELQLVLVYFSQEGRDSWCALEVFEWLRKENRVDKETMELMVTLMCSWIKKLIEGEHDVGDVVDLLVDMDCVGLKPSFSMMEKVISLYWDMGEKERAVLFVKDVLRHGITYSDDDGNGNKGGPTGYLAWKMMVEGKYMDAVKLVVDLRESGLKPEVYSYLIAMTAAVKELNEFAKALRKLKGFARGRLTAELDEESTELIEKYQSDLLADGVRLSNWAIEEGSSLLYGVIHERLLAMYICAGRGLEAERQLWEMKLVGKEADADLHDIVLAICASQKEASAIARMLTRVEISSSLPKKKSLSWLLRGYVKGGHFDKAAETVVKMLDLGLCPEYLDRAAVLQGLRKRIQGPGSVETYLKLCKHLSDNNLVGPCLVYLYIKKYKLWIIKMV</sequence>
<accession>A0A2P5AFX8</accession>
<name>A0A2P5AFX8_PARAD</name>
<feature type="repeat" description="PPR" evidence="2">
    <location>
        <begin position="421"/>
        <end position="455"/>
    </location>
</feature>
<dbReference type="InterPro" id="IPR002885">
    <property type="entry name" value="PPR_rpt"/>
</dbReference>
<dbReference type="Gene3D" id="1.25.40.10">
    <property type="entry name" value="Tetratricopeptide repeat domain"/>
    <property type="match status" value="2"/>
</dbReference>
<dbReference type="STRING" id="3476.A0A2P5AFX8"/>
<dbReference type="NCBIfam" id="TIGR00756">
    <property type="entry name" value="PPR"/>
    <property type="match status" value="1"/>
</dbReference>
<evidence type="ECO:0000313" key="4">
    <source>
        <dbReference type="Proteomes" id="UP000237105"/>
    </source>
</evidence>
<dbReference type="Proteomes" id="UP000237105">
    <property type="component" value="Unassembled WGS sequence"/>
</dbReference>